<reference evidence="5" key="1">
    <citation type="submission" date="2022-07" db="EMBL/GenBank/DDBJ databases">
        <authorList>
            <person name="Macas J."/>
            <person name="Novak P."/>
            <person name="Neumann P."/>
        </authorList>
    </citation>
    <scope>NUCLEOTIDE SEQUENCE</scope>
</reference>
<name>A0A9P1EDM4_CUSEU</name>
<accession>A0A9P1EDM4</accession>
<evidence type="ECO:0000313" key="6">
    <source>
        <dbReference type="Proteomes" id="UP001152484"/>
    </source>
</evidence>
<evidence type="ECO:0000256" key="3">
    <source>
        <dbReference type="ARBA" id="ARBA00023163"/>
    </source>
</evidence>
<dbReference type="PANTHER" id="PTHR33388">
    <property type="entry name" value="OS01G0212500 PROTEIN"/>
    <property type="match status" value="1"/>
</dbReference>
<keyword evidence="6" id="KW-1185">Reference proteome</keyword>
<feature type="compositionally biased region" description="Low complexity" evidence="4">
    <location>
        <begin position="104"/>
        <end position="123"/>
    </location>
</feature>
<dbReference type="Proteomes" id="UP001152484">
    <property type="component" value="Unassembled WGS sequence"/>
</dbReference>
<comment type="caution">
    <text evidence="5">The sequence shown here is derived from an EMBL/GenBank/DDBJ whole genome shotgun (WGS) entry which is preliminary data.</text>
</comment>
<feature type="region of interest" description="Disordered" evidence="4">
    <location>
        <begin position="101"/>
        <end position="123"/>
    </location>
</feature>
<feature type="region of interest" description="Disordered" evidence="4">
    <location>
        <begin position="1"/>
        <end position="54"/>
    </location>
</feature>
<dbReference type="PANTHER" id="PTHR33388:SF18">
    <property type="entry name" value="PROTEIN SPEAR1"/>
    <property type="match status" value="1"/>
</dbReference>
<dbReference type="OrthoDB" id="653455at2759"/>
<evidence type="ECO:0000313" key="5">
    <source>
        <dbReference type="EMBL" id="CAH9097768.1"/>
    </source>
</evidence>
<keyword evidence="2" id="KW-0805">Transcription regulation</keyword>
<dbReference type="GO" id="GO:0003700">
    <property type="term" value="F:DNA-binding transcription factor activity"/>
    <property type="evidence" value="ECO:0007669"/>
    <property type="project" value="InterPro"/>
</dbReference>
<dbReference type="InterPro" id="IPR040356">
    <property type="entry name" value="SPEAR"/>
</dbReference>
<keyword evidence="3" id="KW-0804">Transcription</keyword>
<evidence type="ECO:0000256" key="1">
    <source>
        <dbReference type="ARBA" id="ARBA00022491"/>
    </source>
</evidence>
<sequence length="223" mass="24683">MSYFGESNMAGNHHHLHHHQERTSSSSSAGSGSSARKSKKGNTSDKPKQPQRGLGVAQLEKIRLHSQMGCTFLPNPLHHLPFDSHPSPHHQVQEDMRLQTAGGSYSTSPPSFSYSPSSSSPYSFPANQGSIMMSVTDLERANVRFGDHSHPISNANPSWHPGMVYESQQYTQPNMTRHFFNHHLEGPVDRRVKKGRSYSSGSSDPNSHSNGDSELDLELRLSL</sequence>
<keyword evidence="1" id="KW-0678">Repressor</keyword>
<dbReference type="AlphaFoldDB" id="A0A9P1EDM4"/>
<organism evidence="5 6">
    <name type="scientific">Cuscuta europaea</name>
    <name type="common">European dodder</name>
    <dbReference type="NCBI Taxonomy" id="41803"/>
    <lineage>
        <taxon>Eukaryota</taxon>
        <taxon>Viridiplantae</taxon>
        <taxon>Streptophyta</taxon>
        <taxon>Embryophyta</taxon>
        <taxon>Tracheophyta</taxon>
        <taxon>Spermatophyta</taxon>
        <taxon>Magnoliopsida</taxon>
        <taxon>eudicotyledons</taxon>
        <taxon>Gunneridae</taxon>
        <taxon>Pentapetalae</taxon>
        <taxon>asterids</taxon>
        <taxon>lamiids</taxon>
        <taxon>Solanales</taxon>
        <taxon>Convolvulaceae</taxon>
        <taxon>Cuscuteae</taxon>
        <taxon>Cuscuta</taxon>
        <taxon>Cuscuta subgen. Cuscuta</taxon>
    </lineage>
</organism>
<feature type="compositionally biased region" description="Low complexity" evidence="4">
    <location>
        <begin position="24"/>
        <end position="35"/>
    </location>
</feature>
<protein>
    <submittedName>
        <fullName evidence="5">Uncharacterized protein</fullName>
    </submittedName>
</protein>
<dbReference type="EMBL" id="CAMAPE010000035">
    <property type="protein sequence ID" value="CAH9097768.1"/>
    <property type="molecule type" value="Genomic_DNA"/>
</dbReference>
<feature type="compositionally biased region" description="Low complexity" evidence="4">
    <location>
        <begin position="197"/>
        <end position="212"/>
    </location>
</feature>
<gene>
    <name evidence="5" type="ORF">CEURO_LOCUS13995</name>
</gene>
<evidence type="ECO:0000256" key="4">
    <source>
        <dbReference type="SAM" id="MobiDB-lite"/>
    </source>
</evidence>
<evidence type="ECO:0000256" key="2">
    <source>
        <dbReference type="ARBA" id="ARBA00023015"/>
    </source>
</evidence>
<proteinExistence type="predicted"/>
<feature type="region of interest" description="Disordered" evidence="4">
    <location>
        <begin position="183"/>
        <end position="223"/>
    </location>
</feature>